<feature type="region of interest" description="Disordered" evidence="1">
    <location>
        <begin position="141"/>
        <end position="197"/>
    </location>
</feature>
<proteinExistence type="predicted"/>
<dbReference type="AlphaFoldDB" id="A0A1Q9ETX6"/>
<evidence type="ECO:0000313" key="2">
    <source>
        <dbReference type="EMBL" id="OLQ10860.1"/>
    </source>
</evidence>
<dbReference type="Proteomes" id="UP000186817">
    <property type="component" value="Unassembled WGS sequence"/>
</dbReference>
<comment type="caution">
    <text evidence="2">The sequence shown here is derived from an EMBL/GenBank/DDBJ whole genome shotgun (WGS) entry which is preliminary data.</text>
</comment>
<accession>A0A1Q9ETX6</accession>
<feature type="compositionally biased region" description="Polar residues" evidence="1">
    <location>
        <begin position="145"/>
        <end position="162"/>
    </location>
</feature>
<name>A0A1Q9ETX6_SYMMI</name>
<dbReference type="EMBL" id="LSRX01000070">
    <property type="protein sequence ID" value="OLQ10860.1"/>
    <property type="molecule type" value="Genomic_DNA"/>
</dbReference>
<reference evidence="2 3" key="1">
    <citation type="submission" date="2016-02" db="EMBL/GenBank/DDBJ databases">
        <title>Genome analysis of coral dinoflagellate symbionts highlights evolutionary adaptations to a symbiotic lifestyle.</title>
        <authorList>
            <person name="Aranda M."/>
            <person name="Li Y."/>
            <person name="Liew Y.J."/>
            <person name="Baumgarten S."/>
            <person name="Simakov O."/>
            <person name="Wilson M."/>
            <person name="Piel J."/>
            <person name="Ashoor H."/>
            <person name="Bougouffa S."/>
            <person name="Bajic V.B."/>
            <person name="Ryu T."/>
            <person name="Ravasi T."/>
            <person name="Bayer T."/>
            <person name="Micklem G."/>
            <person name="Kim H."/>
            <person name="Bhak J."/>
            <person name="Lajeunesse T.C."/>
            <person name="Voolstra C.R."/>
        </authorList>
    </citation>
    <scope>NUCLEOTIDE SEQUENCE [LARGE SCALE GENOMIC DNA]</scope>
    <source>
        <strain evidence="2 3">CCMP2467</strain>
    </source>
</reference>
<feature type="compositionally biased region" description="Acidic residues" evidence="1">
    <location>
        <begin position="169"/>
        <end position="188"/>
    </location>
</feature>
<sequence length="598" mass="66473">MAELRYTKDGVPIYDGSPEQFVAFQRAALIYAETVEWKKRNLVGPRLQAALEGSAKMVVEHKAPGWISHPDGASQLLACLKQQVRAPTLAEAGRTMSRFFYGIKRRRGEGMSGWIVRHDEALLEAKRTLAEAIQEYGPEAKQDYVSRTTSWRTSGKSRSAGSSERGAPDEEPLEETIEEAHEEEEEGPEGSRASETWADQWWSSGWDAWDWDRRSQSEGQWGRSSHHGASSRVSWDASEAASAQADKFLPDFVIAWLLLQRSGLDATEKSVIVANLRNNFTITKVKDALKLTWPDEELRKRDSSKNSAMFAADEGAFMTEDYEHEEAEVPDWENPEEGFAYQALEDDAQEALAALDDARRTLKDAREKQAQMRRNRNFFPNKNNSEQTTQGGGQSEQRVHFVFSATDATTAAEPDGNKATQEAEENLMALHEILNSGHAIIDGGATSSLGSEEAVQKVAEMNWQATGEDPIEILPDEQPAFRFGNNAQHRCMSTALVKLPSQQMNSRMRIHVHDIPGQPVLLSVKSLRALGAVIDFSNNQAVFKSLNAAAVVDLETTESGHQLFPLTRDVLQGSTPLSQPFTTFKQFAQNTCRGDAAE</sequence>
<feature type="region of interest" description="Disordered" evidence="1">
    <location>
        <begin position="374"/>
        <end position="396"/>
    </location>
</feature>
<organism evidence="2 3">
    <name type="scientific">Symbiodinium microadriaticum</name>
    <name type="common">Dinoflagellate</name>
    <name type="synonym">Zooxanthella microadriatica</name>
    <dbReference type="NCBI Taxonomy" id="2951"/>
    <lineage>
        <taxon>Eukaryota</taxon>
        <taxon>Sar</taxon>
        <taxon>Alveolata</taxon>
        <taxon>Dinophyceae</taxon>
        <taxon>Suessiales</taxon>
        <taxon>Symbiodiniaceae</taxon>
        <taxon>Symbiodinium</taxon>
    </lineage>
</organism>
<evidence type="ECO:0000256" key="1">
    <source>
        <dbReference type="SAM" id="MobiDB-lite"/>
    </source>
</evidence>
<gene>
    <name evidence="2" type="ORF">AK812_SmicGene5400</name>
</gene>
<dbReference type="OrthoDB" id="442097at2759"/>
<keyword evidence="3" id="KW-1185">Reference proteome</keyword>
<evidence type="ECO:0000313" key="3">
    <source>
        <dbReference type="Proteomes" id="UP000186817"/>
    </source>
</evidence>
<protein>
    <submittedName>
        <fullName evidence="2">Uncharacterized protein</fullName>
    </submittedName>
</protein>
<feature type="compositionally biased region" description="Low complexity" evidence="1">
    <location>
        <begin position="377"/>
        <end position="389"/>
    </location>
</feature>